<dbReference type="PANTHER" id="PTHR24198">
    <property type="entry name" value="ANKYRIN REPEAT AND PROTEIN KINASE DOMAIN-CONTAINING PROTEIN"/>
    <property type="match status" value="1"/>
</dbReference>
<evidence type="ECO:0000313" key="5">
    <source>
        <dbReference type="Proteomes" id="UP000076420"/>
    </source>
</evidence>
<keyword evidence="2 3" id="KW-0040">ANK repeat</keyword>
<evidence type="ECO:0000313" key="4">
    <source>
        <dbReference type="EnsemblMetazoa" id="BGLB021804-PA"/>
    </source>
</evidence>
<evidence type="ECO:0000256" key="1">
    <source>
        <dbReference type="ARBA" id="ARBA00022737"/>
    </source>
</evidence>
<dbReference type="InterPro" id="IPR036770">
    <property type="entry name" value="Ankyrin_rpt-contain_sf"/>
</dbReference>
<dbReference type="Proteomes" id="UP000076420">
    <property type="component" value="Unassembled WGS sequence"/>
</dbReference>
<proteinExistence type="predicted"/>
<dbReference type="PANTHER" id="PTHR24198:SF165">
    <property type="entry name" value="ANKYRIN REPEAT-CONTAINING PROTEIN-RELATED"/>
    <property type="match status" value="1"/>
</dbReference>
<evidence type="ECO:0000256" key="2">
    <source>
        <dbReference type="ARBA" id="ARBA00023043"/>
    </source>
</evidence>
<dbReference type="InterPro" id="IPR002110">
    <property type="entry name" value="Ankyrin_rpt"/>
</dbReference>
<keyword evidence="1" id="KW-0677">Repeat</keyword>
<dbReference type="AlphaFoldDB" id="A0A2C9KNN2"/>
<dbReference type="SUPFAM" id="SSF48403">
    <property type="entry name" value="Ankyrin repeat"/>
    <property type="match status" value="1"/>
</dbReference>
<gene>
    <name evidence="4" type="primary">106078979</name>
</gene>
<dbReference type="PROSITE" id="PS50088">
    <property type="entry name" value="ANK_REPEAT"/>
    <property type="match status" value="2"/>
</dbReference>
<dbReference type="KEGG" id="bgt:106078979"/>
<dbReference type="Pfam" id="PF12796">
    <property type="entry name" value="Ank_2"/>
    <property type="match status" value="1"/>
</dbReference>
<dbReference type="STRING" id="6526.A0A2C9KNN2"/>
<dbReference type="PROSITE" id="PS50297">
    <property type="entry name" value="ANK_REP_REGION"/>
    <property type="match status" value="2"/>
</dbReference>
<dbReference type="Gene3D" id="1.25.40.20">
    <property type="entry name" value="Ankyrin repeat-containing domain"/>
    <property type="match status" value="1"/>
</dbReference>
<protein>
    <submittedName>
        <fullName evidence="4">Uncharacterized protein</fullName>
    </submittedName>
</protein>
<dbReference type="SMART" id="SM00248">
    <property type="entry name" value="ANK"/>
    <property type="match status" value="3"/>
</dbReference>
<dbReference type="PRINTS" id="PR01415">
    <property type="entry name" value="ANKYRIN"/>
</dbReference>
<dbReference type="EnsemblMetazoa" id="BGLB021804-RA">
    <property type="protein sequence ID" value="BGLB021804-PA"/>
    <property type="gene ID" value="BGLB021804"/>
</dbReference>
<dbReference type="VEuPathDB" id="VectorBase:BGLB021804"/>
<evidence type="ECO:0000256" key="3">
    <source>
        <dbReference type="PROSITE-ProRule" id="PRU00023"/>
    </source>
</evidence>
<accession>A0A2C9KNN2</accession>
<sequence length="140" mass="15751">IEFGDCSLFRNNIEERTALMLSVHHNHTDIVNLLLNNKANINQTNNCAVNALMLAAENGNEEIVKTLIERGADVHMKDTNGCSAYLKAFTKRHLQVIKLLLSNGVDVNEKIINQEKGTVIRNMCTSPQFKEPTSVQQRYV</sequence>
<name>A0A2C9KNN2_BIOGL</name>
<organism evidence="4 5">
    <name type="scientific">Biomphalaria glabrata</name>
    <name type="common">Bloodfluke planorb</name>
    <name type="synonym">Freshwater snail</name>
    <dbReference type="NCBI Taxonomy" id="6526"/>
    <lineage>
        <taxon>Eukaryota</taxon>
        <taxon>Metazoa</taxon>
        <taxon>Spiralia</taxon>
        <taxon>Lophotrochozoa</taxon>
        <taxon>Mollusca</taxon>
        <taxon>Gastropoda</taxon>
        <taxon>Heterobranchia</taxon>
        <taxon>Euthyneura</taxon>
        <taxon>Panpulmonata</taxon>
        <taxon>Hygrophila</taxon>
        <taxon>Lymnaeoidea</taxon>
        <taxon>Planorbidae</taxon>
        <taxon>Biomphalaria</taxon>
    </lineage>
</organism>
<feature type="repeat" description="ANK" evidence="3">
    <location>
        <begin position="14"/>
        <end position="46"/>
    </location>
</feature>
<reference evidence="4" key="1">
    <citation type="submission" date="2020-05" db="UniProtKB">
        <authorList>
            <consortium name="EnsemblMetazoa"/>
        </authorList>
    </citation>
    <scope>IDENTIFICATION</scope>
    <source>
        <strain evidence="4">BB02</strain>
    </source>
</reference>
<feature type="repeat" description="ANK" evidence="3">
    <location>
        <begin position="47"/>
        <end position="79"/>
    </location>
</feature>